<keyword evidence="2" id="KW-0560">Oxidoreductase</keyword>
<comment type="caution">
    <text evidence="2">The sequence shown here is derived from an EMBL/GenBank/DDBJ whole genome shotgun (WGS) entry which is preliminary data.</text>
</comment>
<protein>
    <submittedName>
        <fullName evidence="2">Glyoxalase/bleomycin resistance protein/dioxygenase</fullName>
    </submittedName>
</protein>
<sequence length="74" mass="8407">MPRSYRRHWTPVHLDFVVTDLDAAVQRARSAGATVEKEIEETKWGRIALLADPFGHGLCLLEFRGRGYDELLAP</sequence>
<dbReference type="PROSITE" id="PS51819">
    <property type="entry name" value="VOC"/>
    <property type="match status" value="1"/>
</dbReference>
<dbReference type="InterPro" id="IPR037523">
    <property type="entry name" value="VOC_core"/>
</dbReference>
<gene>
    <name evidence="2" type="ORF">STIAU_8432</name>
</gene>
<dbReference type="InterPro" id="IPR041581">
    <property type="entry name" value="Glyoxalase_6"/>
</dbReference>
<dbReference type="AlphaFoldDB" id="Q09E16"/>
<accession>Q09E16</accession>
<feature type="domain" description="VOC" evidence="1">
    <location>
        <begin position="1"/>
        <end position="63"/>
    </location>
</feature>
<dbReference type="Proteomes" id="UP000032702">
    <property type="component" value="Unassembled WGS sequence"/>
</dbReference>
<dbReference type="Pfam" id="PF18029">
    <property type="entry name" value="Glyoxalase_6"/>
    <property type="match status" value="1"/>
</dbReference>
<keyword evidence="2" id="KW-0223">Dioxygenase</keyword>
<dbReference type="Gene3D" id="3.10.180.10">
    <property type="entry name" value="2,3-Dihydroxybiphenyl 1,2-Dioxygenase, domain 1"/>
    <property type="match status" value="1"/>
</dbReference>
<dbReference type="EMBL" id="AAMD01000001">
    <property type="protein sequence ID" value="EAU69984.1"/>
    <property type="molecule type" value="Genomic_DNA"/>
</dbReference>
<evidence type="ECO:0000259" key="1">
    <source>
        <dbReference type="PROSITE" id="PS51819"/>
    </source>
</evidence>
<proteinExistence type="predicted"/>
<dbReference type="GO" id="GO:0051213">
    <property type="term" value="F:dioxygenase activity"/>
    <property type="evidence" value="ECO:0007669"/>
    <property type="project" value="UniProtKB-KW"/>
</dbReference>
<dbReference type="SUPFAM" id="SSF54593">
    <property type="entry name" value="Glyoxalase/Bleomycin resistance protein/Dihydroxybiphenyl dioxygenase"/>
    <property type="match status" value="1"/>
</dbReference>
<name>Q09E16_STIAD</name>
<reference evidence="2 3" key="1">
    <citation type="submission" date="2006-04" db="EMBL/GenBank/DDBJ databases">
        <authorList>
            <person name="Nierman W.C."/>
        </authorList>
    </citation>
    <scope>NUCLEOTIDE SEQUENCE [LARGE SCALE GENOMIC DNA]</scope>
    <source>
        <strain evidence="2 3">DW4/3-1</strain>
    </source>
</reference>
<dbReference type="InterPro" id="IPR029068">
    <property type="entry name" value="Glyas_Bleomycin-R_OHBP_Dase"/>
</dbReference>
<evidence type="ECO:0000313" key="2">
    <source>
        <dbReference type="EMBL" id="EAU69984.1"/>
    </source>
</evidence>
<evidence type="ECO:0000313" key="3">
    <source>
        <dbReference type="Proteomes" id="UP000032702"/>
    </source>
</evidence>
<organism evidence="2 3">
    <name type="scientific">Stigmatella aurantiaca (strain DW4/3-1)</name>
    <dbReference type="NCBI Taxonomy" id="378806"/>
    <lineage>
        <taxon>Bacteria</taxon>
        <taxon>Pseudomonadati</taxon>
        <taxon>Myxococcota</taxon>
        <taxon>Myxococcia</taxon>
        <taxon>Myxococcales</taxon>
        <taxon>Cystobacterineae</taxon>
        <taxon>Archangiaceae</taxon>
        <taxon>Stigmatella</taxon>
    </lineage>
</organism>
<dbReference type="PATRIC" id="fig|378806.16.peg.9571"/>